<evidence type="ECO:0000259" key="1">
    <source>
        <dbReference type="Pfam" id="PF02770"/>
    </source>
</evidence>
<dbReference type="AlphaFoldDB" id="A0A085WW50"/>
<dbReference type="Gene3D" id="2.40.110.10">
    <property type="entry name" value="Butyryl-CoA Dehydrogenase, subunit A, domain 2"/>
    <property type="match status" value="1"/>
</dbReference>
<gene>
    <name evidence="2" type="ORF">DB31_0174</name>
</gene>
<keyword evidence="3" id="KW-1185">Reference proteome</keyword>
<evidence type="ECO:0000313" key="2">
    <source>
        <dbReference type="EMBL" id="KFE71913.1"/>
    </source>
</evidence>
<evidence type="ECO:0000313" key="3">
    <source>
        <dbReference type="Proteomes" id="UP000028725"/>
    </source>
</evidence>
<dbReference type="PATRIC" id="fig|394096.3.peg.172"/>
<dbReference type="OrthoDB" id="4568976at2"/>
<dbReference type="RefSeq" id="WP_044180707.1">
    <property type="nucleotide sequence ID" value="NZ_JMCB01000001.1"/>
</dbReference>
<dbReference type="SUPFAM" id="SSF56645">
    <property type="entry name" value="Acyl-CoA dehydrogenase NM domain-like"/>
    <property type="match status" value="1"/>
</dbReference>
<name>A0A085WW50_9BACT</name>
<dbReference type="Pfam" id="PF02770">
    <property type="entry name" value="Acyl-CoA_dh_M"/>
    <property type="match status" value="1"/>
</dbReference>
<dbReference type="InterPro" id="IPR006091">
    <property type="entry name" value="Acyl-CoA_Oxase/DH_mid-dom"/>
</dbReference>
<dbReference type="GO" id="GO:0016627">
    <property type="term" value="F:oxidoreductase activity, acting on the CH-CH group of donors"/>
    <property type="evidence" value="ECO:0007669"/>
    <property type="project" value="InterPro"/>
</dbReference>
<sequence length="312" mass="34000">MDEILRFLLTTPPQPGTLGSLEEWWRQHLELASRFQSPVDLALAGGFRADRLGFAFASGYHAALRSLFTGMPKDHRAALCATEAGSAHPSAIQTRLIGGDGGGPLRLSGSKGFVTLGTAADTLFVVATEGLDEQGRNRLRVVMIDAHREGVHLNVLPETPFVPEVPHAELQLTDVKVSPDEVLPGDGYTRYLKPFRTVEDCHVHAALLGWLLQVGRRSGWPERVQDEVLAVAVMIRGLALADPSSPAVHVALGGALDLCQRLVKSLEEWWPQVDAPTRERWARDKALLGVAGKARAKRREAARQRLEGGTNE</sequence>
<dbReference type="EMBL" id="JMCB01000001">
    <property type="protein sequence ID" value="KFE71913.1"/>
    <property type="molecule type" value="Genomic_DNA"/>
</dbReference>
<protein>
    <recommendedName>
        <fullName evidence="1">Acyl-CoA oxidase/dehydrogenase middle domain-containing protein</fullName>
    </recommendedName>
</protein>
<dbReference type="InterPro" id="IPR009100">
    <property type="entry name" value="AcylCoA_DH/oxidase_NM_dom_sf"/>
</dbReference>
<comment type="caution">
    <text evidence="2">The sequence shown here is derived from an EMBL/GenBank/DDBJ whole genome shotgun (WGS) entry which is preliminary data.</text>
</comment>
<proteinExistence type="predicted"/>
<dbReference type="STRING" id="394096.DB31_0174"/>
<feature type="domain" description="Acyl-CoA oxidase/dehydrogenase middle" evidence="1">
    <location>
        <begin position="80"/>
        <end position="175"/>
    </location>
</feature>
<accession>A0A085WW50</accession>
<dbReference type="Proteomes" id="UP000028725">
    <property type="component" value="Unassembled WGS sequence"/>
</dbReference>
<organism evidence="2 3">
    <name type="scientific">Hyalangium minutum</name>
    <dbReference type="NCBI Taxonomy" id="394096"/>
    <lineage>
        <taxon>Bacteria</taxon>
        <taxon>Pseudomonadati</taxon>
        <taxon>Myxococcota</taxon>
        <taxon>Myxococcia</taxon>
        <taxon>Myxococcales</taxon>
        <taxon>Cystobacterineae</taxon>
        <taxon>Archangiaceae</taxon>
        <taxon>Hyalangium</taxon>
    </lineage>
</organism>
<reference evidence="2 3" key="1">
    <citation type="submission" date="2014-04" db="EMBL/GenBank/DDBJ databases">
        <title>Genome assembly of Hyalangium minutum DSM 14724.</title>
        <authorList>
            <person name="Sharma G."/>
            <person name="Subramanian S."/>
        </authorList>
    </citation>
    <scope>NUCLEOTIDE SEQUENCE [LARGE SCALE GENOMIC DNA]</scope>
    <source>
        <strain evidence="2 3">DSM 14724</strain>
    </source>
</reference>
<dbReference type="InterPro" id="IPR046373">
    <property type="entry name" value="Acyl-CoA_Oxase/DH_mid-dom_sf"/>
</dbReference>